<dbReference type="AlphaFoldDB" id="A0A371G6B2"/>
<dbReference type="PROSITE" id="PS50961">
    <property type="entry name" value="HTH_LA"/>
    <property type="match status" value="1"/>
</dbReference>
<organism evidence="4 5">
    <name type="scientific">Mucuna pruriens</name>
    <name type="common">Velvet bean</name>
    <name type="synonym">Dolichos pruriens</name>
    <dbReference type="NCBI Taxonomy" id="157652"/>
    <lineage>
        <taxon>Eukaryota</taxon>
        <taxon>Viridiplantae</taxon>
        <taxon>Streptophyta</taxon>
        <taxon>Embryophyta</taxon>
        <taxon>Tracheophyta</taxon>
        <taxon>Spermatophyta</taxon>
        <taxon>Magnoliopsida</taxon>
        <taxon>eudicotyledons</taxon>
        <taxon>Gunneridae</taxon>
        <taxon>Pentapetalae</taxon>
        <taxon>rosids</taxon>
        <taxon>fabids</taxon>
        <taxon>Fabales</taxon>
        <taxon>Fabaceae</taxon>
        <taxon>Papilionoideae</taxon>
        <taxon>50 kb inversion clade</taxon>
        <taxon>NPAAA clade</taxon>
        <taxon>indigoferoid/millettioid clade</taxon>
        <taxon>Phaseoleae</taxon>
        <taxon>Mucuna</taxon>
    </lineage>
</organism>
<dbReference type="Pfam" id="PF14223">
    <property type="entry name" value="Retrotran_gag_2"/>
    <property type="match status" value="1"/>
</dbReference>
<evidence type="ECO:0000256" key="2">
    <source>
        <dbReference type="PROSITE-ProRule" id="PRU00332"/>
    </source>
</evidence>
<feature type="domain" description="HTH La-type RNA-binding" evidence="3">
    <location>
        <begin position="39"/>
        <end position="136"/>
    </location>
</feature>
<evidence type="ECO:0000313" key="5">
    <source>
        <dbReference type="Proteomes" id="UP000257109"/>
    </source>
</evidence>
<proteinExistence type="predicted"/>
<dbReference type="PANTHER" id="PTHR34676:SF27">
    <property type="entry name" value="ASPARTYL-TRNA SYNTHETASE"/>
    <property type="match status" value="1"/>
</dbReference>
<keyword evidence="5" id="KW-1185">Reference proteome</keyword>
<gene>
    <name evidence="4" type="primary">LA1</name>
    <name evidence="4" type="ORF">CR513_32860</name>
</gene>
<sequence>MANSLLDEEIAEKVIRQVRTRRFWISLFNTCLRIVRSFIKPLFRFVPNSLQQVEFYFSDCSLRSNSFLENIVSEMASLALVCSFKRMREHLNLGDGKVTQGVVRDVAQALRNSASLKISQDGNRVGKATKLLKLGDCITKPPAFNGEDYCYWKDLTRLLLESTHVDLWDIVENGPYTPIPKEQWTYDQKSLVQLNIKAKFFLTCALSRSEYDKIYGCRTAKEMWDTLVIIHEGTKQVKKVRSNMLIRQYELFEMQDQETIDQMIGRFLSITNGLKSLGREYDNQDHMS</sequence>
<dbReference type="InterPro" id="IPR036390">
    <property type="entry name" value="WH_DNA-bd_sf"/>
</dbReference>
<dbReference type="InterPro" id="IPR006630">
    <property type="entry name" value="La_HTH"/>
</dbReference>
<evidence type="ECO:0000313" key="4">
    <source>
        <dbReference type="EMBL" id="RDX85883.1"/>
    </source>
</evidence>
<evidence type="ECO:0000259" key="3">
    <source>
        <dbReference type="PROSITE" id="PS50961"/>
    </source>
</evidence>
<dbReference type="OrthoDB" id="1418274at2759"/>
<accession>A0A371G6B2</accession>
<dbReference type="Proteomes" id="UP000257109">
    <property type="component" value="Unassembled WGS sequence"/>
</dbReference>
<dbReference type="SMART" id="SM00715">
    <property type="entry name" value="LA"/>
    <property type="match status" value="1"/>
</dbReference>
<dbReference type="InterPro" id="IPR036388">
    <property type="entry name" value="WH-like_DNA-bd_sf"/>
</dbReference>
<dbReference type="Gene3D" id="1.10.10.10">
    <property type="entry name" value="Winged helix-like DNA-binding domain superfamily/Winged helix DNA-binding domain"/>
    <property type="match status" value="1"/>
</dbReference>
<dbReference type="PANTHER" id="PTHR34676">
    <property type="entry name" value="DUF4219 DOMAIN-CONTAINING PROTEIN-RELATED"/>
    <property type="match status" value="1"/>
</dbReference>
<keyword evidence="1 2" id="KW-0694">RNA-binding</keyword>
<dbReference type="GO" id="GO:0003723">
    <property type="term" value="F:RNA binding"/>
    <property type="evidence" value="ECO:0007669"/>
    <property type="project" value="UniProtKB-UniRule"/>
</dbReference>
<evidence type="ECO:0000256" key="1">
    <source>
        <dbReference type="ARBA" id="ARBA00022884"/>
    </source>
</evidence>
<dbReference type="EMBL" id="QJKJ01006669">
    <property type="protein sequence ID" value="RDX85883.1"/>
    <property type="molecule type" value="Genomic_DNA"/>
</dbReference>
<name>A0A371G6B2_MUCPR</name>
<comment type="caution">
    <text evidence="4">The sequence shown here is derived from an EMBL/GenBank/DDBJ whole genome shotgun (WGS) entry which is preliminary data.</text>
</comment>
<dbReference type="SUPFAM" id="SSF46785">
    <property type="entry name" value="Winged helix' DNA-binding domain"/>
    <property type="match status" value="1"/>
</dbReference>
<protein>
    <submittedName>
        <fullName evidence="4">La protein 1</fullName>
    </submittedName>
</protein>
<dbReference type="Pfam" id="PF05383">
    <property type="entry name" value="La"/>
    <property type="match status" value="1"/>
</dbReference>
<dbReference type="STRING" id="157652.A0A371G6B2"/>
<feature type="non-terminal residue" evidence="4">
    <location>
        <position position="1"/>
    </location>
</feature>
<reference evidence="4" key="1">
    <citation type="submission" date="2018-05" db="EMBL/GenBank/DDBJ databases">
        <title>Draft genome of Mucuna pruriens seed.</title>
        <authorList>
            <person name="Nnadi N.E."/>
            <person name="Vos R."/>
            <person name="Hasami M.H."/>
            <person name="Devisetty U.K."/>
            <person name="Aguiy J.C."/>
        </authorList>
    </citation>
    <scope>NUCLEOTIDE SEQUENCE [LARGE SCALE GENOMIC DNA]</scope>
    <source>
        <strain evidence="4">JCA_2017</strain>
    </source>
</reference>